<dbReference type="AlphaFoldDB" id="A0A5B9R992"/>
<reference evidence="1" key="1">
    <citation type="journal article" date="2019" name="Genome Biol. Evol.">
        <title>Evidence of extensive intraspecific noncoding reshuffling in a 169-kb mitochondrial genome of a basidiomycetous fungus.</title>
        <authorList>
            <person name="Lee H.H."/>
            <person name="Ke H.M."/>
            <person name="Lin C.I."/>
            <person name="Lee T.J."/>
            <person name="Chung C.L."/>
            <person name="Tsai I.J."/>
        </authorList>
    </citation>
    <scope>NUCLEOTIDE SEQUENCE</scope>
    <source>
        <strain evidence="1">BCRC 35384</strain>
    </source>
</reference>
<reference evidence="1" key="2">
    <citation type="submission" date="2019-03" db="EMBL/GenBank/DDBJ databases">
        <authorList>
            <person name="Lee H.-H."/>
            <person name="Tsai I.J."/>
        </authorList>
    </citation>
    <scope>NUCLEOTIDE SEQUENCE</scope>
    <source>
        <strain evidence="1">BCRC 35384</strain>
    </source>
</reference>
<sequence length="165" mass="19260">MNKYKLITKKMKIKTINLKSNLNRINLRDHTYKFFQQTKFNSNYIMIITKASINDGSSIINLGRKLLLNLKNQDEINTYRTLVINSFLNQEDNIKLNSKDQILINYIETDKEYYDNYIKQISNSNNLDLDSGNELSLAISINCLSGTFKKQNSNLFSILLVVEYK</sequence>
<gene>
    <name evidence="1" type="ORF">PPIT_000061</name>
</gene>
<accession>A0A5B9R992</accession>
<protein>
    <submittedName>
        <fullName evidence="1">Uncharacterized protein</fullName>
    </submittedName>
</protein>
<geneLocation type="mitochondrion" evidence="1"/>
<name>A0A5B9R992_9AGAM</name>
<evidence type="ECO:0000313" key="1">
    <source>
        <dbReference type="EMBL" id="QEG56942.1"/>
    </source>
</evidence>
<dbReference type="EMBL" id="MK623257">
    <property type="protein sequence ID" value="QEG56942.1"/>
    <property type="molecule type" value="Genomic_DNA"/>
</dbReference>
<keyword evidence="1" id="KW-0496">Mitochondrion</keyword>
<organism evidence="1">
    <name type="scientific">Porodaedalea pini</name>
    <dbReference type="NCBI Taxonomy" id="108901"/>
    <lineage>
        <taxon>Eukaryota</taxon>
        <taxon>Fungi</taxon>
        <taxon>Dikarya</taxon>
        <taxon>Basidiomycota</taxon>
        <taxon>Agaricomycotina</taxon>
        <taxon>Agaricomycetes</taxon>
        <taxon>Hymenochaetales</taxon>
        <taxon>Hymenochaetaceae</taxon>
        <taxon>Porodaedalea</taxon>
    </lineage>
</organism>
<proteinExistence type="predicted"/>